<dbReference type="GO" id="GO:0016020">
    <property type="term" value="C:membrane"/>
    <property type="evidence" value="ECO:0007669"/>
    <property type="project" value="UniProtKB-SubCell"/>
</dbReference>
<comment type="subcellular location">
    <subcellularLocation>
        <location evidence="1">Membrane</location>
    </subcellularLocation>
    <subcellularLocation>
        <location evidence="2">Secreted</location>
    </subcellularLocation>
</comment>
<dbReference type="InterPro" id="IPR028992">
    <property type="entry name" value="Hedgehog/Intein_dom"/>
</dbReference>
<dbReference type="Pfam" id="PF13403">
    <property type="entry name" value="Hint_2"/>
    <property type="match status" value="1"/>
</dbReference>
<gene>
    <name evidence="10" type="ORF">EOW66_15520</name>
</gene>
<dbReference type="GO" id="GO:0090729">
    <property type="term" value="F:toxin activity"/>
    <property type="evidence" value="ECO:0007669"/>
    <property type="project" value="UniProtKB-KW"/>
</dbReference>
<reference evidence="10" key="2">
    <citation type="submission" date="2019-01" db="EMBL/GenBank/DDBJ databases">
        <authorList>
            <person name="Li Y."/>
        </authorList>
    </citation>
    <scope>NUCLEOTIDE SEQUENCE [LARGE SCALE GENOMIC DNA]</scope>
    <source>
        <strain evidence="10">CGMCC 1.12963</strain>
    </source>
</reference>
<dbReference type="InterPro" id="IPR036844">
    <property type="entry name" value="Hint_dom_sf"/>
</dbReference>
<dbReference type="InterPro" id="IPR011049">
    <property type="entry name" value="Serralysin-like_metalloprot_C"/>
</dbReference>
<proteinExistence type="predicted"/>
<evidence type="ECO:0000256" key="3">
    <source>
        <dbReference type="ARBA" id="ARBA00022525"/>
    </source>
</evidence>
<dbReference type="InterPro" id="IPR018511">
    <property type="entry name" value="Hemolysin-typ_Ca-bd_CS"/>
</dbReference>
<protein>
    <recommendedName>
        <fullName evidence="9">Hedgehog/Intein (Hint) domain-containing protein</fullName>
    </recommendedName>
</protein>
<dbReference type="PRINTS" id="PR01488">
    <property type="entry name" value="RTXTOXINA"/>
</dbReference>
<evidence type="ECO:0000256" key="7">
    <source>
        <dbReference type="ARBA" id="ARBA00023136"/>
    </source>
</evidence>
<feature type="region of interest" description="Disordered" evidence="8">
    <location>
        <begin position="155"/>
        <end position="196"/>
    </location>
</feature>
<comment type="caution">
    <text evidence="10">The sequence shown here is derived from an EMBL/GenBank/DDBJ whole genome shotgun (WGS) entry which is preliminary data.</text>
</comment>
<dbReference type="PANTHER" id="PTHR38340">
    <property type="entry name" value="S-LAYER PROTEIN"/>
    <property type="match status" value="1"/>
</dbReference>
<dbReference type="GO" id="GO:0016539">
    <property type="term" value="P:intein-mediated protein splicing"/>
    <property type="evidence" value="ECO:0007669"/>
    <property type="project" value="InterPro"/>
</dbReference>
<evidence type="ECO:0000313" key="10">
    <source>
        <dbReference type="EMBL" id="RWR50406.1"/>
    </source>
</evidence>
<dbReference type="Pfam" id="PF17963">
    <property type="entry name" value="Big_9"/>
    <property type="match status" value="1"/>
</dbReference>
<evidence type="ECO:0000259" key="9">
    <source>
        <dbReference type="Pfam" id="PF13403"/>
    </source>
</evidence>
<feature type="region of interest" description="Disordered" evidence="8">
    <location>
        <begin position="922"/>
        <end position="1033"/>
    </location>
</feature>
<feature type="region of interest" description="Disordered" evidence="8">
    <location>
        <begin position="780"/>
        <end position="819"/>
    </location>
</feature>
<dbReference type="SUPFAM" id="SSF51120">
    <property type="entry name" value="beta-Roll"/>
    <property type="match status" value="7"/>
</dbReference>
<dbReference type="GO" id="GO:0005509">
    <property type="term" value="F:calcium ion binding"/>
    <property type="evidence" value="ECO:0007669"/>
    <property type="project" value="InterPro"/>
</dbReference>
<dbReference type="PROSITE" id="PS00330">
    <property type="entry name" value="HEMOLYSIN_CALCIUM"/>
    <property type="match status" value="15"/>
</dbReference>
<sequence length="1320" mass="133994">MTWIICNHDPVARDDTASTAYNTAVTIKVLANDYDPDCDRISVYGTPTASHGTVAVNSDGSITFTPAAGFSGAATITYQISDGHGGYDTATATVTVCEPPSDGIVSGTAGNDLIDLAYTGDPDGDMIDHNDAILPGETGNDDIVQAGAGNDTVLAGAGNDEVYGQDGNDSLDGGAGDDYLSGGKGDDTLHGGAGNDTFEGNQGLDLIDYSDSTGGVSVNLATGALSGGAAAGDSIAGGIDGVIGSAYGDSLVGFDQEGTTSADTFTNVFYGNGGDDTIEGAGAGDSLYGGSGNDSIDGGSGNDYIEGDGGDTTGSGAGAALTLDWSDFGSSGCGISNGATADMGGVTVTFGFQAQDQGATATVTNETQYVENGDGLSSSGGLRLYGCGGEGGVDNTSSTTLSFASNDAAYGDTISNVSFRINDLDQGTSSDYHRDIVTVYAYDADGNLLPVTYTPEGSQTVSGNTVTGQNVDNGSLTSASQAGSVLVQVSGNVARIVIDYDNGGPTDQAITITDITATTTAATDDEEGNDTLLGGEGDDTILGQGGNDLIAGGTGADHLSGGDDRDTFTVGSAAEGVGDHIDGGEGGDDYDVLDLTGAGPVSIAYDNTNPENGTVSFLDTDGNVVGTLDFANIENVIVDHGDGYVEGTSGDDLIDIAYTGDPEGDMIDHNDAILPGDAANDDRVLAGAGNDTVYAGLGDDTVWGDLGNDSIFGEAGDDSLIGGEGRDTISGGAGNDTIEGGNDADVLSGGAGSDLVDGGEGDDVITTGPDGLANYAPDRGYPGLFPGDADPYNDRDTVYGGGGNDTISTGDDADYIDGGTGNDSIDAGCDDDTVLGGDGNDVIVGAEGSDLIFGGTGNDTIYGGLAPGYPDSLNVPDATDLRPDNGMDTIHGGDGNDVIFGADDNDMLYGDGGDDYIDGGIDNDTIEGGEGNDTLIGGQGDDYIDGGAASDTIDGGEGNDTLIGGEGDDSITGGAGDDSIEGGTGQDTIHAGAGNDIANGGDGDDRIFGEDGDDLLTGGQGQDSLDGGAGNDTLTGGQGVDTLIGGLGSDTFIVGSIDDGNHDFVDGNEDPDNSDWDVLDLSGVGRDHLNIIYTTPDHENGTVQFLDDYGNVTGSMEFHNIEQIVPCFTPGTLVATPKGERLVEELQPGDKVITRDNGIQEIRWAGRRDLNRAELMMAHHLKPVLIRAGALGNGLPERDMMVSPNHRMLVSSERTALYFEEHEVLVAAKHLVDNIGIKPVETLGTSYIHFMFDRHEVVLANGAWTESFQPGDQALGGMGNAQRAEIYELFPELQNHEGREAYGAARKTLKRHEAQLLMHR</sequence>
<dbReference type="EMBL" id="SAVA01000009">
    <property type="protein sequence ID" value="RWR50406.1"/>
    <property type="molecule type" value="Genomic_DNA"/>
</dbReference>
<dbReference type="InterPro" id="IPR001343">
    <property type="entry name" value="Hemolysn_Ca-bd"/>
</dbReference>
<keyword evidence="6" id="KW-0843">Virulence</keyword>
<dbReference type="Proteomes" id="UP000288071">
    <property type="component" value="Unassembled WGS sequence"/>
</dbReference>
<keyword evidence="11" id="KW-1185">Reference proteome</keyword>
<dbReference type="Gene3D" id="2.170.16.10">
    <property type="entry name" value="Hedgehog/Intein (Hint) domain"/>
    <property type="match status" value="1"/>
</dbReference>
<keyword evidence="5" id="KW-0677">Repeat</keyword>
<dbReference type="PRINTS" id="PR00313">
    <property type="entry name" value="CABNDNGRPT"/>
</dbReference>
<dbReference type="Pfam" id="PF00353">
    <property type="entry name" value="HemolysinCabind"/>
    <property type="match status" value="12"/>
</dbReference>
<dbReference type="PANTHER" id="PTHR38340:SF1">
    <property type="entry name" value="S-LAYER PROTEIN"/>
    <property type="match status" value="1"/>
</dbReference>
<evidence type="ECO:0000256" key="2">
    <source>
        <dbReference type="ARBA" id="ARBA00004613"/>
    </source>
</evidence>
<name>A0A3S3LXY4_9RHOB</name>
<dbReference type="GO" id="GO:0005576">
    <property type="term" value="C:extracellular region"/>
    <property type="evidence" value="ECO:0007669"/>
    <property type="project" value="UniProtKB-SubCell"/>
</dbReference>
<accession>A0A3S3LXY4</accession>
<keyword evidence="3" id="KW-0964">Secreted</keyword>
<evidence type="ECO:0000256" key="8">
    <source>
        <dbReference type="SAM" id="MobiDB-lite"/>
    </source>
</evidence>
<reference evidence="10" key="1">
    <citation type="submission" date="2019-01" db="EMBL/GenBank/DDBJ databases">
        <title>Sinorhodobacter populi sp. nov. isolated from the symptomatic bark tissue of Populus euramericana canker.</title>
        <authorList>
            <person name="Xu G."/>
        </authorList>
    </citation>
    <scope>NUCLEOTIDE SEQUENCE [LARGE SCALE GENOMIC DNA]</scope>
    <source>
        <strain evidence="10">CGMCC 1.12963</strain>
    </source>
</reference>
<evidence type="ECO:0000313" key="11">
    <source>
        <dbReference type="Proteomes" id="UP000288071"/>
    </source>
</evidence>
<evidence type="ECO:0000256" key="1">
    <source>
        <dbReference type="ARBA" id="ARBA00004370"/>
    </source>
</evidence>
<feature type="domain" description="Hedgehog/Intein (Hint)" evidence="9">
    <location>
        <begin position="1126"/>
        <end position="1272"/>
    </location>
</feature>
<dbReference type="PROSITE" id="PS50817">
    <property type="entry name" value="INTEIN_N_TER"/>
    <property type="match status" value="1"/>
</dbReference>
<evidence type="ECO:0000256" key="6">
    <source>
        <dbReference type="ARBA" id="ARBA00023026"/>
    </source>
</evidence>
<dbReference type="Gene3D" id="2.60.40.3440">
    <property type="match status" value="1"/>
</dbReference>
<dbReference type="RefSeq" id="WP_128157205.1">
    <property type="nucleotide sequence ID" value="NZ_JBHSOM010000008.1"/>
</dbReference>
<keyword evidence="4" id="KW-0800">Toxin</keyword>
<evidence type="ECO:0000256" key="5">
    <source>
        <dbReference type="ARBA" id="ARBA00022737"/>
    </source>
</evidence>
<organism evidence="10 11">
    <name type="scientific">Paenirhodobacter huangdaonensis</name>
    <dbReference type="NCBI Taxonomy" id="2501515"/>
    <lineage>
        <taxon>Bacteria</taxon>
        <taxon>Pseudomonadati</taxon>
        <taxon>Pseudomonadota</taxon>
        <taxon>Alphaproteobacteria</taxon>
        <taxon>Rhodobacterales</taxon>
        <taxon>Rhodobacter group</taxon>
        <taxon>Paenirhodobacter</taxon>
    </lineage>
</organism>
<evidence type="ECO:0000256" key="4">
    <source>
        <dbReference type="ARBA" id="ARBA00022656"/>
    </source>
</evidence>
<dbReference type="InterPro" id="IPR006141">
    <property type="entry name" value="Intein_N"/>
</dbReference>
<dbReference type="InterPro" id="IPR050557">
    <property type="entry name" value="RTX_toxin/Mannuronan_C5-epim"/>
</dbReference>
<dbReference type="Gene3D" id="2.150.10.10">
    <property type="entry name" value="Serralysin-like metalloprotease, C-terminal"/>
    <property type="match status" value="8"/>
</dbReference>
<dbReference type="SUPFAM" id="SSF51294">
    <property type="entry name" value="Hedgehog/intein (Hint) domain"/>
    <property type="match status" value="1"/>
</dbReference>
<keyword evidence="7" id="KW-0472">Membrane</keyword>
<dbReference type="InterPro" id="IPR003995">
    <property type="entry name" value="RTX_toxin_determinant-A"/>
</dbReference>